<dbReference type="EMBL" id="CP012808">
    <property type="protein sequence ID" value="ALH95342.1"/>
    <property type="molecule type" value="Genomic_DNA"/>
</dbReference>
<proteinExistence type="predicted"/>
<dbReference type="KEGG" id="aei:AOY20_07225"/>
<dbReference type="RefSeq" id="WP_054581234.1">
    <property type="nucleotide sequence ID" value="NZ_CP012808.1"/>
</dbReference>
<dbReference type="OrthoDB" id="9813282at2"/>
<dbReference type="GO" id="GO:0016790">
    <property type="term" value="F:thiolester hydrolase activity"/>
    <property type="evidence" value="ECO:0007669"/>
    <property type="project" value="UniProtKB-ARBA"/>
</dbReference>
<evidence type="ECO:0000313" key="2">
    <source>
        <dbReference type="EMBL" id="ALH95342.1"/>
    </source>
</evidence>
<gene>
    <name evidence="2" type="ORF">AOY20_07225</name>
</gene>
<dbReference type="InterPro" id="IPR029069">
    <property type="entry name" value="HotDog_dom_sf"/>
</dbReference>
<organism evidence="2 3">
    <name type="scientific">Acinetobacter equi</name>
    <dbReference type="NCBI Taxonomy" id="1324350"/>
    <lineage>
        <taxon>Bacteria</taxon>
        <taxon>Pseudomonadati</taxon>
        <taxon>Pseudomonadota</taxon>
        <taxon>Gammaproteobacteria</taxon>
        <taxon>Moraxellales</taxon>
        <taxon>Moraxellaceae</taxon>
        <taxon>Acinetobacter</taxon>
    </lineage>
</organism>
<reference evidence="2 3" key="1">
    <citation type="journal article" date="2015" name="Int. J. Syst. Evol. Microbiol.">
        <title>Acinetobacter equi sp. nov. isolated from horse faeces.</title>
        <authorList>
            <person name="Poppel M.T."/>
            <person name="Skiebe E."/>
            <person name="Laue M."/>
            <person name="Bergmann H."/>
            <person name="Ebersberger I."/>
            <person name="Garn T."/>
            <person name="Fruth A."/>
            <person name="Baumgardt S."/>
            <person name="Busse H.J."/>
            <person name="Wilharm G."/>
        </authorList>
    </citation>
    <scope>NUCLEOTIDE SEQUENCE [LARGE SCALE GENOMIC DNA]</scope>
    <source>
        <strain evidence="2 3">114</strain>
    </source>
</reference>
<dbReference type="InterPro" id="IPR006683">
    <property type="entry name" value="Thioestr_dom"/>
</dbReference>
<evidence type="ECO:0000259" key="1">
    <source>
        <dbReference type="Pfam" id="PF03061"/>
    </source>
</evidence>
<dbReference type="Proteomes" id="UP000064939">
    <property type="component" value="Chromosome"/>
</dbReference>
<sequence>MHTTIFSQLPPIHHLLGGHNIHWDADKREICVDYMALESFTNPRGTVEGGMICAMLDDAMGILAALNQMQKPAATINLSMDFFRPCEIGTIQTKAWFIKEGKKILSIESEAWQHKKLIAKTSAAFMVLD</sequence>
<name>A0A0N9V836_9GAMM</name>
<evidence type="ECO:0000313" key="3">
    <source>
        <dbReference type="Proteomes" id="UP000064939"/>
    </source>
</evidence>
<feature type="domain" description="Thioesterase" evidence="1">
    <location>
        <begin position="45"/>
        <end position="114"/>
    </location>
</feature>
<dbReference type="CDD" id="cd03443">
    <property type="entry name" value="PaaI_thioesterase"/>
    <property type="match status" value="1"/>
</dbReference>
<protein>
    <recommendedName>
        <fullName evidence="1">Thioesterase domain-containing protein</fullName>
    </recommendedName>
</protein>
<keyword evidence="3" id="KW-1185">Reference proteome</keyword>
<dbReference type="SUPFAM" id="SSF54637">
    <property type="entry name" value="Thioesterase/thiol ester dehydrase-isomerase"/>
    <property type="match status" value="1"/>
</dbReference>
<dbReference type="STRING" id="1324350.AOY20_07225"/>
<dbReference type="Gene3D" id="3.10.129.10">
    <property type="entry name" value="Hotdog Thioesterase"/>
    <property type="match status" value="1"/>
</dbReference>
<accession>A0A0N9V836</accession>
<dbReference type="AlphaFoldDB" id="A0A0N9V836"/>
<dbReference type="Pfam" id="PF03061">
    <property type="entry name" value="4HBT"/>
    <property type="match status" value="1"/>
</dbReference>